<dbReference type="InterPro" id="IPR029787">
    <property type="entry name" value="Nucleotide_cyclase"/>
</dbReference>
<keyword evidence="1" id="KW-1133">Transmembrane helix</keyword>
<feature type="transmembrane region" description="Helical" evidence="1">
    <location>
        <begin position="33"/>
        <end position="53"/>
    </location>
</feature>
<dbReference type="GO" id="GO:0052621">
    <property type="term" value="F:diguanylate cyclase activity"/>
    <property type="evidence" value="ECO:0007669"/>
    <property type="project" value="UniProtKB-EC"/>
</dbReference>
<reference evidence="4" key="1">
    <citation type="submission" date="2023-09" db="EMBL/GenBank/DDBJ databases">
        <title>Demequina sp. a novel bacteria isolated from Capsicum annuum.</title>
        <authorList>
            <person name="Humaira Z."/>
            <person name="Lee J."/>
            <person name="Cho D."/>
        </authorList>
    </citation>
    <scope>NUCLEOTIDE SEQUENCE</scope>
    <source>
        <strain evidence="4">PMTSA13</strain>
    </source>
</reference>
<dbReference type="Pfam" id="PF00990">
    <property type="entry name" value="GGDEF"/>
    <property type="match status" value="1"/>
</dbReference>
<dbReference type="RefSeq" id="WP_313544529.1">
    <property type="nucleotide sequence ID" value="NZ_CP134880.1"/>
</dbReference>
<dbReference type="Gene3D" id="3.30.70.270">
    <property type="match status" value="1"/>
</dbReference>
<proteinExistence type="predicted"/>
<feature type="transmembrane region" description="Helical" evidence="1">
    <location>
        <begin position="132"/>
        <end position="150"/>
    </location>
</feature>
<feature type="transmembrane region" description="Helical" evidence="1">
    <location>
        <begin position="99"/>
        <end position="120"/>
    </location>
</feature>
<dbReference type="PANTHER" id="PTHR46663">
    <property type="entry name" value="DIGUANYLATE CYCLASE DGCT-RELATED"/>
    <property type="match status" value="1"/>
</dbReference>
<sequence length="490" mass="50882">MSTAATPARVLAAACTLLVVSLAAFAVGGELVGALTATALNVLVVITVLARLVRAEGRSRLPYALLLVGFAALIGVNWLWLATAAWGEGHSAPAGVHDVLLGMAYLFLLGAALLAIAPTIRRDPGSVLDASTLAVALASAAWGAEVAPALHAASAPTGDRVYAFLITMALSATTGIIVGVRFNRAVPRAGRASLVYFAIAVLVAVLANGLSSALVDPFTGVAPVWVDALWPITYVAAWAAVAHPAGPEAFQVGPLHVSRLSGRRLALLGGALIATPLIAVVRDLTGSYVEWLTGTLAHLVVVVLVLARVSQLASDHRDAEARLRVLADEDGLTGLPNRRAVDHHLEAAVARVEAGRAPGLVVSFIDLDGFKQINDTRGHAVGDELLVAVARRLARISRSRDGDMVGRLSGDEFIMIAVCDPAVASHGIDARIRGAFTEGFALTDGTVSIHASIGLATAQAGERCTVDSLLTQADHQMYADKRSKRSTVET</sequence>
<keyword evidence="4" id="KW-0808">Transferase</keyword>
<keyword evidence="1" id="KW-0472">Membrane</keyword>
<feature type="domain" description="GGDEF" evidence="3">
    <location>
        <begin position="358"/>
        <end position="490"/>
    </location>
</feature>
<dbReference type="KEGG" id="dcp:RN607_04140"/>
<dbReference type="AlphaFoldDB" id="A0AA96JB98"/>
<dbReference type="InterPro" id="IPR052163">
    <property type="entry name" value="DGC-Regulatory_Protein"/>
</dbReference>
<dbReference type="InterPro" id="IPR000160">
    <property type="entry name" value="GGDEF_dom"/>
</dbReference>
<dbReference type="SMART" id="SM00267">
    <property type="entry name" value="GGDEF"/>
    <property type="match status" value="1"/>
</dbReference>
<feature type="transmembrane region" description="Helical" evidence="1">
    <location>
        <begin position="288"/>
        <end position="307"/>
    </location>
</feature>
<dbReference type="CDD" id="cd01949">
    <property type="entry name" value="GGDEF"/>
    <property type="match status" value="1"/>
</dbReference>
<evidence type="ECO:0000256" key="2">
    <source>
        <dbReference type="SAM" id="SignalP"/>
    </source>
</evidence>
<feature type="chain" id="PRO_5041637886" evidence="2">
    <location>
        <begin position="27"/>
        <end position="490"/>
    </location>
</feature>
<dbReference type="NCBIfam" id="TIGR00254">
    <property type="entry name" value="GGDEF"/>
    <property type="match status" value="1"/>
</dbReference>
<protein>
    <submittedName>
        <fullName evidence="4">GGDEF domain-containing protein</fullName>
        <ecNumber evidence="4">2.7.7.65</ecNumber>
    </submittedName>
</protein>
<dbReference type="EC" id="2.7.7.65" evidence="4"/>
<feature type="transmembrane region" description="Helical" evidence="1">
    <location>
        <begin position="162"/>
        <end position="182"/>
    </location>
</feature>
<dbReference type="InterPro" id="IPR043128">
    <property type="entry name" value="Rev_trsase/Diguanyl_cyclase"/>
</dbReference>
<evidence type="ECO:0000259" key="3">
    <source>
        <dbReference type="PROSITE" id="PS50887"/>
    </source>
</evidence>
<feature type="transmembrane region" description="Helical" evidence="1">
    <location>
        <begin position="265"/>
        <end position="282"/>
    </location>
</feature>
<keyword evidence="2" id="KW-0732">Signal</keyword>
<accession>A0AA96JB98</accession>
<feature type="signal peptide" evidence="2">
    <location>
        <begin position="1"/>
        <end position="26"/>
    </location>
</feature>
<feature type="transmembrane region" description="Helical" evidence="1">
    <location>
        <begin position="65"/>
        <end position="87"/>
    </location>
</feature>
<name>A0AA96JB98_9MICO</name>
<gene>
    <name evidence="4" type="ORF">RN607_04140</name>
</gene>
<dbReference type="Proteomes" id="UP001303408">
    <property type="component" value="Chromosome"/>
</dbReference>
<dbReference type="PROSITE" id="PS50887">
    <property type="entry name" value="GGDEF"/>
    <property type="match status" value="1"/>
</dbReference>
<dbReference type="SUPFAM" id="SSF55073">
    <property type="entry name" value="Nucleotide cyclase"/>
    <property type="match status" value="1"/>
</dbReference>
<dbReference type="PANTHER" id="PTHR46663:SF4">
    <property type="entry name" value="DIGUANYLATE CYCLASE DGCT-RELATED"/>
    <property type="match status" value="1"/>
</dbReference>
<dbReference type="EMBL" id="CP134880">
    <property type="protein sequence ID" value="WNM28200.1"/>
    <property type="molecule type" value="Genomic_DNA"/>
</dbReference>
<evidence type="ECO:0000256" key="1">
    <source>
        <dbReference type="SAM" id="Phobius"/>
    </source>
</evidence>
<keyword evidence="1" id="KW-0812">Transmembrane</keyword>
<keyword evidence="4" id="KW-0548">Nucleotidyltransferase</keyword>
<organism evidence="4">
    <name type="scientific">Demequina capsici</name>
    <dbReference type="NCBI Taxonomy" id="3075620"/>
    <lineage>
        <taxon>Bacteria</taxon>
        <taxon>Bacillati</taxon>
        <taxon>Actinomycetota</taxon>
        <taxon>Actinomycetes</taxon>
        <taxon>Micrococcales</taxon>
        <taxon>Demequinaceae</taxon>
        <taxon>Demequina</taxon>
    </lineage>
</organism>
<feature type="transmembrane region" description="Helical" evidence="1">
    <location>
        <begin position="221"/>
        <end position="244"/>
    </location>
</feature>
<evidence type="ECO:0000313" key="4">
    <source>
        <dbReference type="EMBL" id="WNM28200.1"/>
    </source>
</evidence>
<feature type="transmembrane region" description="Helical" evidence="1">
    <location>
        <begin position="194"/>
        <end position="215"/>
    </location>
</feature>